<evidence type="ECO:0000313" key="2">
    <source>
        <dbReference type="Proteomes" id="UP000664303"/>
    </source>
</evidence>
<dbReference type="RefSeq" id="WP_206558945.1">
    <property type="nucleotide sequence ID" value="NZ_JAFKCZ010000002.1"/>
</dbReference>
<dbReference type="EMBL" id="JAFKCZ010000002">
    <property type="protein sequence ID" value="MBN7795490.1"/>
    <property type="molecule type" value="Genomic_DNA"/>
</dbReference>
<organism evidence="1 2">
    <name type="scientific">Parahaliea mediterranea</name>
    <dbReference type="NCBI Taxonomy" id="651086"/>
    <lineage>
        <taxon>Bacteria</taxon>
        <taxon>Pseudomonadati</taxon>
        <taxon>Pseudomonadota</taxon>
        <taxon>Gammaproteobacteria</taxon>
        <taxon>Cellvibrionales</taxon>
        <taxon>Halieaceae</taxon>
        <taxon>Parahaliea</taxon>
    </lineage>
</organism>
<dbReference type="AlphaFoldDB" id="A0A939DCE3"/>
<gene>
    <name evidence="1" type="ORF">JYP50_02735</name>
</gene>
<keyword evidence="2" id="KW-1185">Reference proteome</keyword>
<dbReference type="Gene3D" id="1.20.5.340">
    <property type="match status" value="1"/>
</dbReference>
<protein>
    <recommendedName>
        <fullName evidence="3">DUF1640 domain-containing protein</fullName>
    </recommendedName>
</protein>
<evidence type="ECO:0008006" key="3">
    <source>
        <dbReference type="Google" id="ProtNLM"/>
    </source>
</evidence>
<proteinExistence type="predicted"/>
<accession>A0A939DCE3</accession>
<comment type="caution">
    <text evidence="1">The sequence shown here is derived from an EMBL/GenBank/DDBJ whole genome shotgun (WGS) entry which is preliminary data.</text>
</comment>
<reference evidence="1" key="1">
    <citation type="submission" date="2021-02" db="EMBL/GenBank/DDBJ databases">
        <title>PHA producing bacteria isolated from coastal sediment in Guangdong, Shenzhen.</title>
        <authorList>
            <person name="Zheng W."/>
            <person name="Yu S."/>
            <person name="Huang Y."/>
        </authorList>
    </citation>
    <scope>NUCLEOTIDE SEQUENCE</scope>
    <source>
        <strain evidence="1">TN14-10</strain>
    </source>
</reference>
<sequence>MADIAFDTLQYARSLKAAGVPEQQAEVQAELMGKAFGYYVGELVTKDYLDARLQQMDAHVEARFAEQNNRIDAMFNKLESQLRLHNWILAILTAAVLLPNIRSLLG</sequence>
<dbReference type="Proteomes" id="UP000664303">
    <property type="component" value="Unassembled WGS sequence"/>
</dbReference>
<evidence type="ECO:0000313" key="1">
    <source>
        <dbReference type="EMBL" id="MBN7795490.1"/>
    </source>
</evidence>
<name>A0A939DCE3_9GAMM</name>